<feature type="transmembrane region" description="Helical" evidence="1">
    <location>
        <begin position="86"/>
        <end position="106"/>
    </location>
</feature>
<dbReference type="RefSeq" id="WP_198737223.1">
    <property type="nucleotide sequence ID" value="NZ_JAEIOT010000018.1"/>
</dbReference>
<evidence type="ECO:0000256" key="1">
    <source>
        <dbReference type="SAM" id="Phobius"/>
    </source>
</evidence>
<proteinExistence type="predicted"/>
<gene>
    <name evidence="2" type="ORF">JDV76_12395</name>
</gene>
<dbReference type="Proteomes" id="UP000625574">
    <property type="component" value="Unassembled WGS sequence"/>
</dbReference>
<keyword evidence="1" id="KW-1133">Transmembrane helix</keyword>
<evidence type="ECO:0008006" key="4">
    <source>
        <dbReference type="Google" id="ProtNLM"/>
    </source>
</evidence>
<organism evidence="2 3">
    <name type="scientific">Corynebacterium marambiense</name>
    <dbReference type="NCBI Taxonomy" id="2765364"/>
    <lineage>
        <taxon>Bacteria</taxon>
        <taxon>Bacillati</taxon>
        <taxon>Actinomycetota</taxon>
        <taxon>Actinomycetes</taxon>
        <taxon>Mycobacteriales</taxon>
        <taxon>Corynebacteriaceae</taxon>
        <taxon>Corynebacterium</taxon>
    </lineage>
</organism>
<keyword evidence="3" id="KW-1185">Reference proteome</keyword>
<keyword evidence="1" id="KW-0472">Membrane</keyword>
<accession>A0ABS0VY87</accession>
<keyword evidence="1" id="KW-0812">Transmembrane</keyword>
<evidence type="ECO:0000313" key="2">
    <source>
        <dbReference type="EMBL" id="MBI9001754.1"/>
    </source>
</evidence>
<dbReference type="Gene3D" id="6.20.350.10">
    <property type="match status" value="1"/>
</dbReference>
<evidence type="ECO:0000313" key="3">
    <source>
        <dbReference type="Proteomes" id="UP000625574"/>
    </source>
</evidence>
<comment type="caution">
    <text evidence="2">The sequence shown here is derived from an EMBL/GenBank/DDBJ whole genome shotgun (WGS) entry which is preliminary data.</text>
</comment>
<dbReference type="EMBL" id="JAEIOT010000018">
    <property type="protein sequence ID" value="MBI9001754.1"/>
    <property type="molecule type" value="Genomic_DNA"/>
</dbReference>
<sequence>MTTRPAPSSIAAPSNESNQLRLGLTGFILLITVILVFIVDSVAGAGSPVWNSPWTRSLIILAMLATAIGSVIFLGKLRSLTSRTVWLLFTTVLAILTIGFGFWAYYQIPFPGYTPPWTQITRTLNLFLGNFEVPEGTHGIPFSLEIARLTGIATVFSSAMQLLTRSGQGVLGRLRANSQFRATVIIGLNQHSLQLITSLREKTEEPIIAVVDPSTAAEYEEMARLAGALIYKLNGSITSEVLQRLLCSNGKLSFRSLYILHEDPTYVISCYSHVKAALANHESDPRFNHQILVRLDDPWSAEVWRREAISHIFPYFVDAFSIHEFTARELLSRINDRSFDRIIISGSSQLATALVLEYAQNLRESKALSVSGSSVAPLSFTLVSEHSKADQKYLSTLLNRYEDSDDIPWLTSYETNSTTGLVDYLNTEGATTPETAVILATEPGHGDPCLAHRVAALVPEATVFTWIEGDTTISDQPLVGNLFLFGLCMTHVSTPLDRWSRLGKLLHDSYLSKFGPAPDGPRSEGQREWSELNDFYRSSNIRQIGCILSSITRLDLTWSLPLDDEPAKTELKSDEKEFLYKEEHDSWLRYYEAHGWTYPPDGVTDEEYEAHRELEKWNRNIKEWDLFDDDRERGREKTRESVDAALKLLESAGYRPYPVWHTYKMTQEVRASRITAPTVWTDSSGGRNLAESGDWWISSPGGNGRSVKPEFFNEHYRHIEGNRYMRTGLREARPAILGELPKNPESFDPTPAKEGQIMVREVGQYHHRWIVDADYFKEHYELAE</sequence>
<feature type="transmembrane region" description="Helical" evidence="1">
    <location>
        <begin position="54"/>
        <end position="74"/>
    </location>
</feature>
<protein>
    <recommendedName>
        <fullName evidence="4">Ryanodine receptor Ryr domain-containing protein</fullName>
    </recommendedName>
</protein>
<feature type="transmembrane region" description="Helical" evidence="1">
    <location>
        <begin position="20"/>
        <end position="39"/>
    </location>
</feature>
<reference evidence="2 3" key="1">
    <citation type="submission" date="2020-12" db="EMBL/GenBank/DDBJ databases">
        <title>Genome public.</title>
        <authorList>
            <person name="Sun Q."/>
        </authorList>
    </citation>
    <scope>NUCLEOTIDE SEQUENCE [LARGE SCALE GENOMIC DNA]</scope>
    <source>
        <strain evidence="2 3">CCM 8864</strain>
    </source>
</reference>
<name>A0ABS0VY87_9CORY</name>